<sequence length="75" mass="8096">TSVASSGVDPRLSAGVMEGGRTALDNKTSLLNTPSPRSFSGPWAREYNPYNYSDSISAYEKGALAVFDDVEHIRD</sequence>
<feature type="non-terminal residue" evidence="1">
    <location>
        <position position="75"/>
    </location>
</feature>
<dbReference type="AlphaFoldDB" id="A0ABD0Q496"/>
<proteinExistence type="predicted"/>
<accession>A0ABD0Q496</accession>
<gene>
    <name evidence="1" type="ORF">M9458_022997</name>
</gene>
<organism evidence="1 2">
    <name type="scientific">Cirrhinus mrigala</name>
    <name type="common">Mrigala</name>
    <dbReference type="NCBI Taxonomy" id="683832"/>
    <lineage>
        <taxon>Eukaryota</taxon>
        <taxon>Metazoa</taxon>
        <taxon>Chordata</taxon>
        <taxon>Craniata</taxon>
        <taxon>Vertebrata</taxon>
        <taxon>Euteleostomi</taxon>
        <taxon>Actinopterygii</taxon>
        <taxon>Neopterygii</taxon>
        <taxon>Teleostei</taxon>
        <taxon>Ostariophysi</taxon>
        <taxon>Cypriniformes</taxon>
        <taxon>Cyprinidae</taxon>
        <taxon>Labeoninae</taxon>
        <taxon>Labeonini</taxon>
        <taxon>Cirrhinus</taxon>
    </lineage>
</organism>
<reference evidence="1 2" key="1">
    <citation type="submission" date="2024-05" db="EMBL/GenBank/DDBJ databases">
        <title>Genome sequencing and assembly of Indian major carp, Cirrhinus mrigala (Hamilton, 1822).</title>
        <authorList>
            <person name="Mohindra V."/>
            <person name="Chowdhury L.M."/>
            <person name="Lal K."/>
            <person name="Jena J.K."/>
        </authorList>
    </citation>
    <scope>NUCLEOTIDE SEQUENCE [LARGE SCALE GENOMIC DNA]</scope>
    <source>
        <strain evidence="1">CM1030</strain>
        <tissue evidence="1">Blood</tissue>
    </source>
</reference>
<evidence type="ECO:0000313" key="2">
    <source>
        <dbReference type="Proteomes" id="UP001529510"/>
    </source>
</evidence>
<comment type="caution">
    <text evidence="1">The sequence shown here is derived from an EMBL/GenBank/DDBJ whole genome shotgun (WGS) entry which is preliminary data.</text>
</comment>
<evidence type="ECO:0000313" key="1">
    <source>
        <dbReference type="EMBL" id="KAL0180591.1"/>
    </source>
</evidence>
<keyword evidence="2" id="KW-1185">Reference proteome</keyword>
<name>A0ABD0Q496_CIRMR</name>
<protein>
    <submittedName>
        <fullName evidence="1">Uncharacterized protein</fullName>
    </submittedName>
</protein>
<dbReference type="Proteomes" id="UP001529510">
    <property type="component" value="Unassembled WGS sequence"/>
</dbReference>
<dbReference type="EMBL" id="JAMKFB020000011">
    <property type="protein sequence ID" value="KAL0180591.1"/>
    <property type="molecule type" value="Genomic_DNA"/>
</dbReference>
<feature type="non-terminal residue" evidence="1">
    <location>
        <position position="1"/>
    </location>
</feature>